<gene>
    <name evidence="10" type="primary">mglA_26</name>
    <name evidence="10" type="ORF">SDC9_64986</name>
</gene>
<feature type="domain" description="ABC transporter" evidence="9">
    <location>
        <begin position="254"/>
        <end position="495"/>
    </location>
</feature>
<evidence type="ECO:0000256" key="4">
    <source>
        <dbReference type="ARBA" id="ARBA00022737"/>
    </source>
</evidence>
<dbReference type="InterPro" id="IPR027417">
    <property type="entry name" value="P-loop_NTPase"/>
</dbReference>
<comment type="caution">
    <text evidence="10">The sequence shown here is derived from an EMBL/GenBank/DDBJ whole genome shotgun (WGS) entry which is preliminary data.</text>
</comment>
<dbReference type="PROSITE" id="PS00211">
    <property type="entry name" value="ABC_TRANSPORTER_1"/>
    <property type="match status" value="1"/>
</dbReference>
<evidence type="ECO:0000256" key="2">
    <source>
        <dbReference type="ARBA" id="ARBA00022475"/>
    </source>
</evidence>
<evidence type="ECO:0000256" key="3">
    <source>
        <dbReference type="ARBA" id="ARBA00022597"/>
    </source>
</evidence>
<evidence type="ECO:0000256" key="7">
    <source>
        <dbReference type="ARBA" id="ARBA00022967"/>
    </source>
</evidence>
<dbReference type="InterPro" id="IPR017871">
    <property type="entry name" value="ABC_transporter-like_CS"/>
</dbReference>
<feature type="domain" description="ABC transporter" evidence="9">
    <location>
        <begin position="5"/>
        <end position="241"/>
    </location>
</feature>
<dbReference type="SUPFAM" id="SSF52540">
    <property type="entry name" value="P-loop containing nucleoside triphosphate hydrolases"/>
    <property type="match status" value="2"/>
</dbReference>
<keyword evidence="6 10" id="KW-0067">ATP-binding</keyword>
<dbReference type="Gene3D" id="3.40.50.300">
    <property type="entry name" value="P-loop containing nucleotide triphosphate hydrolases"/>
    <property type="match status" value="2"/>
</dbReference>
<dbReference type="SMART" id="SM00382">
    <property type="entry name" value="AAA"/>
    <property type="match status" value="2"/>
</dbReference>
<evidence type="ECO:0000256" key="1">
    <source>
        <dbReference type="ARBA" id="ARBA00022448"/>
    </source>
</evidence>
<keyword evidence="2" id="KW-1003">Cell membrane</keyword>
<dbReference type="PANTHER" id="PTHR43790:SF1">
    <property type="entry name" value="XYLOSE IMPORT ATP-BINDING PROTEIN XYLG"/>
    <property type="match status" value="1"/>
</dbReference>
<dbReference type="CDD" id="cd03215">
    <property type="entry name" value="ABC_Carb_Monos_II"/>
    <property type="match status" value="1"/>
</dbReference>
<dbReference type="InterPro" id="IPR003593">
    <property type="entry name" value="AAA+_ATPase"/>
</dbReference>
<keyword evidence="1" id="KW-0813">Transport</keyword>
<dbReference type="GO" id="GO:0016887">
    <property type="term" value="F:ATP hydrolysis activity"/>
    <property type="evidence" value="ECO:0007669"/>
    <property type="project" value="InterPro"/>
</dbReference>
<name>A0A644XW91_9ZZZZ</name>
<dbReference type="PROSITE" id="PS50893">
    <property type="entry name" value="ABC_TRANSPORTER_2"/>
    <property type="match status" value="2"/>
</dbReference>
<keyword evidence="5" id="KW-0547">Nucleotide-binding</keyword>
<dbReference type="PANTHER" id="PTHR43790">
    <property type="entry name" value="CARBOHYDRATE TRANSPORT ATP-BINDING PROTEIN MG119-RELATED"/>
    <property type="match status" value="1"/>
</dbReference>
<dbReference type="GO" id="GO:0005524">
    <property type="term" value="F:ATP binding"/>
    <property type="evidence" value="ECO:0007669"/>
    <property type="project" value="UniProtKB-KW"/>
</dbReference>
<keyword evidence="7" id="KW-1278">Translocase</keyword>
<dbReference type="InterPro" id="IPR003439">
    <property type="entry name" value="ABC_transporter-like_ATP-bd"/>
</dbReference>
<evidence type="ECO:0000256" key="5">
    <source>
        <dbReference type="ARBA" id="ARBA00022741"/>
    </source>
</evidence>
<evidence type="ECO:0000259" key="9">
    <source>
        <dbReference type="PROSITE" id="PS50893"/>
    </source>
</evidence>
<keyword evidence="3" id="KW-0762">Sugar transport</keyword>
<evidence type="ECO:0000313" key="10">
    <source>
        <dbReference type="EMBL" id="MPM18573.1"/>
    </source>
</evidence>
<accession>A0A644XW91</accession>
<dbReference type="EC" id="3.6.3.17" evidence="10"/>
<organism evidence="10">
    <name type="scientific">bioreactor metagenome</name>
    <dbReference type="NCBI Taxonomy" id="1076179"/>
    <lineage>
        <taxon>unclassified sequences</taxon>
        <taxon>metagenomes</taxon>
        <taxon>ecological metagenomes</taxon>
    </lineage>
</organism>
<sequence length="499" mass="55415">MKNIVTIKDMYKSFYGAMALNGMNCTVNEGEVRCLIGENGCGKSTMIKVISGFHGFDSGELQINGKTYRKITPAESIAEGIQVIYQDFALFPNMTIAENIMMYSTVTEKKARINWKEVRQRAVDTLHKIKFEIDPDIYIADLNVAQKQMVAICRAIVQNAKLLIMDEPTTALTTKEVERLFSIVRQLKSEGVSVLFVSHKLDEVIEICDSYTVMRNGEDVYRSNKGDSKLTKEEMVFYMTGKKFDSQTYHYEQTDAQPVLELKELAMEPAFRNISLKLHRGEILGITGLLGCGRSELAEALFGLRIATGGQIEINGKDVGIFKNVDDALRCGIAYVPEDRLTEGLHLAQSIADNSISRIVRNYANRFGVLSIKALRSKQTEGLNSMSVAGMVPQNPANSLSGGNQQKIVLIKWLASNPDILILNCPTVGVDVGAKNDIHRIVRDLARDKGVGVIIISNDMYEIMQTCNRVLLMKNGMIDQEIQTSEATMDALEELAAAD</sequence>
<dbReference type="EMBL" id="VSSQ01003011">
    <property type="protein sequence ID" value="MPM18573.1"/>
    <property type="molecule type" value="Genomic_DNA"/>
</dbReference>
<dbReference type="InterPro" id="IPR050107">
    <property type="entry name" value="ABC_carbohydrate_import_ATPase"/>
</dbReference>
<keyword evidence="8" id="KW-0472">Membrane</keyword>
<evidence type="ECO:0000256" key="6">
    <source>
        <dbReference type="ARBA" id="ARBA00022840"/>
    </source>
</evidence>
<proteinExistence type="predicted"/>
<keyword evidence="4" id="KW-0677">Repeat</keyword>
<evidence type="ECO:0000256" key="8">
    <source>
        <dbReference type="ARBA" id="ARBA00023136"/>
    </source>
</evidence>
<dbReference type="AlphaFoldDB" id="A0A644XW91"/>
<dbReference type="Pfam" id="PF00005">
    <property type="entry name" value="ABC_tran"/>
    <property type="match status" value="2"/>
</dbReference>
<keyword evidence="10" id="KW-0378">Hydrolase</keyword>
<dbReference type="CDD" id="cd03216">
    <property type="entry name" value="ABC_Carb_Monos_I"/>
    <property type="match status" value="1"/>
</dbReference>
<reference evidence="10" key="1">
    <citation type="submission" date="2019-08" db="EMBL/GenBank/DDBJ databases">
        <authorList>
            <person name="Kucharzyk K."/>
            <person name="Murdoch R.W."/>
            <person name="Higgins S."/>
            <person name="Loffler F."/>
        </authorList>
    </citation>
    <scope>NUCLEOTIDE SEQUENCE</scope>
</reference>
<protein>
    <submittedName>
        <fullName evidence="10">Galactose/methyl galactoside import ATP-binding protein MglA</fullName>
        <ecNumber evidence="10">3.6.3.17</ecNumber>
    </submittedName>
</protein>